<organism evidence="1">
    <name type="scientific">Sesamum calycinum</name>
    <dbReference type="NCBI Taxonomy" id="2727403"/>
    <lineage>
        <taxon>Eukaryota</taxon>
        <taxon>Viridiplantae</taxon>
        <taxon>Streptophyta</taxon>
        <taxon>Embryophyta</taxon>
        <taxon>Tracheophyta</taxon>
        <taxon>Spermatophyta</taxon>
        <taxon>Magnoliopsida</taxon>
        <taxon>eudicotyledons</taxon>
        <taxon>Gunneridae</taxon>
        <taxon>Pentapetalae</taxon>
        <taxon>asterids</taxon>
        <taxon>lamiids</taxon>
        <taxon>Lamiales</taxon>
        <taxon>Pedaliaceae</taxon>
        <taxon>Sesamum</taxon>
    </lineage>
</organism>
<sequence length="115" mass="13372">MQLTPHLQRLYSSTATVEHMTWHATHQMEEGSICYSYDEVAWKHFDMTYPNFAEEPRNVRLGLYTDDLCAQATYNPAFEMLLTFPSDYGSEPQVDEEKHLFGSSILSNRFDLTQP</sequence>
<dbReference type="InterPro" id="IPR004242">
    <property type="entry name" value="Transposase_21"/>
</dbReference>
<evidence type="ECO:0000313" key="1">
    <source>
        <dbReference type="EMBL" id="KAL0391158.1"/>
    </source>
</evidence>
<reference evidence="1" key="1">
    <citation type="submission" date="2020-06" db="EMBL/GenBank/DDBJ databases">
        <authorList>
            <person name="Li T."/>
            <person name="Hu X."/>
            <person name="Zhang T."/>
            <person name="Song X."/>
            <person name="Zhang H."/>
            <person name="Dai N."/>
            <person name="Sheng W."/>
            <person name="Hou X."/>
            <person name="Wei L."/>
        </authorList>
    </citation>
    <scope>NUCLEOTIDE SEQUENCE</scope>
    <source>
        <strain evidence="1">KEN8</strain>
        <tissue evidence="1">Leaf</tissue>
    </source>
</reference>
<dbReference type="EMBL" id="JACGWM010000002">
    <property type="protein sequence ID" value="KAL0391158.1"/>
    <property type="molecule type" value="Genomic_DNA"/>
</dbReference>
<reference evidence="1" key="2">
    <citation type="journal article" date="2024" name="Plant">
        <title>Genomic evolution and insights into agronomic trait innovations of Sesamum species.</title>
        <authorList>
            <person name="Miao H."/>
            <person name="Wang L."/>
            <person name="Qu L."/>
            <person name="Liu H."/>
            <person name="Sun Y."/>
            <person name="Le M."/>
            <person name="Wang Q."/>
            <person name="Wei S."/>
            <person name="Zheng Y."/>
            <person name="Lin W."/>
            <person name="Duan Y."/>
            <person name="Cao H."/>
            <person name="Xiong S."/>
            <person name="Wang X."/>
            <person name="Wei L."/>
            <person name="Li C."/>
            <person name="Ma Q."/>
            <person name="Ju M."/>
            <person name="Zhao R."/>
            <person name="Li G."/>
            <person name="Mu C."/>
            <person name="Tian Q."/>
            <person name="Mei H."/>
            <person name="Zhang T."/>
            <person name="Gao T."/>
            <person name="Zhang H."/>
        </authorList>
    </citation>
    <scope>NUCLEOTIDE SEQUENCE</scope>
    <source>
        <strain evidence="1">KEN8</strain>
    </source>
</reference>
<dbReference type="AlphaFoldDB" id="A0AAW2SHH9"/>
<name>A0AAW2SHH9_9LAMI</name>
<dbReference type="Pfam" id="PF02992">
    <property type="entry name" value="Transposase_21"/>
    <property type="match status" value="1"/>
</dbReference>
<proteinExistence type="predicted"/>
<protein>
    <submittedName>
        <fullName evidence="1">Uncharacterized protein</fullName>
    </submittedName>
</protein>
<comment type="caution">
    <text evidence="1">The sequence shown here is derived from an EMBL/GenBank/DDBJ whole genome shotgun (WGS) entry which is preliminary data.</text>
</comment>
<gene>
    <name evidence="1" type="ORF">Scaly_0472900</name>
</gene>
<accession>A0AAW2SHH9</accession>